<feature type="compositionally biased region" description="Polar residues" evidence="12">
    <location>
        <begin position="432"/>
        <end position="442"/>
    </location>
</feature>
<dbReference type="EMBL" id="MT747457">
    <property type="protein sequence ID" value="QNH72391.1"/>
    <property type="molecule type" value="mRNA"/>
</dbReference>
<feature type="binding site" evidence="10">
    <location>
        <position position="183"/>
    </location>
    <ligand>
        <name>Zn(2+)</name>
        <dbReference type="ChEBI" id="CHEBI:29105"/>
        <note>catalytic</note>
    </ligand>
</feature>
<dbReference type="FunFam" id="3.40.390.10:FF:000015">
    <property type="entry name" value="Meprin A subunit"/>
    <property type="match status" value="1"/>
</dbReference>
<keyword evidence="8 10" id="KW-1015">Disulfide bond</keyword>
<reference evidence="15" key="2">
    <citation type="submission" date="2020-07" db="EMBL/GenBank/DDBJ databases">
        <authorList>
            <person name="Klompen A.L."/>
            <person name="Macrander J."/>
            <person name="Reitzel A.M."/>
            <person name="Stampar S.N."/>
        </authorList>
    </citation>
    <scope>NUCLEOTIDE SEQUENCE</scope>
</reference>
<keyword evidence="3 11" id="KW-0732">Signal</keyword>
<dbReference type="Pfam" id="PF01400">
    <property type="entry name" value="Astacin"/>
    <property type="match status" value="1"/>
</dbReference>
<dbReference type="PANTHER" id="PTHR10127">
    <property type="entry name" value="DISCOIDIN, CUB, EGF, LAMININ , AND ZINC METALLOPROTEASE DOMAIN CONTAINING"/>
    <property type="match status" value="1"/>
</dbReference>
<dbReference type="SMART" id="SM00209">
    <property type="entry name" value="TSP1"/>
    <property type="match status" value="2"/>
</dbReference>
<dbReference type="SMART" id="SM00137">
    <property type="entry name" value="MAM"/>
    <property type="match status" value="1"/>
</dbReference>
<evidence type="ECO:0000256" key="8">
    <source>
        <dbReference type="ARBA" id="ARBA00023157"/>
    </source>
</evidence>
<comment type="caution">
    <text evidence="10">Lacks conserved residue(s) required for the propagation of feature annotation.</text>
</comment>
<dbReference type="GO" id="GO:0016020">
    <property type="term" value="C:membrane"/>
    <property type="evidence" value="ECO:0007669"/>
    <property type="project" value="InterPro"/>
</dbReference>
<keyword evidence="9" id="KW-0325">Glycoprotein</keyword>
<feature type="binding site" evidence="10">
    <location>
        <position position="193"/>
    </location>
    <ligand>
        <name>Zn(2+)</name>
        <dbReference type="ChEBI" id="CHEBI:29105"/>
        <note>catalytic</note>
    </ligand>
</feature>
<feature type="domain" description="Peptidase M12A" evidence="14">
    <location>
        <begin position="91"/>
        <end position="286"/>
    </location>
</feature>
<evidence type="ECO:0000259" key="13">
    <source>
        <dbReference type="PROSITE" id="PS50060"/>
    </source>
</evidence>
<dbReference type="CDD" id="cd04280">
    <property type="entry name" value="ZnMc_astacin_like"/>
    <property type="match status" value="1"/>
</dbReference>
<feature type="signal peptide" evidence="11">
    <location>
        <begin position="1"/>
        <end position="18"/>
    </location>
</feature>
<dbReference type="PRINTS" id="PR00020">
    <property type="entry name" value="MAMDOMAIN"/>
</dbReference>
<proteinExistence type="evidence at transcript level"/>
<dbReference type="CDD" id="cd06263">
    <property type="entry name" value="MAM"/>
    <property type="match status" value="1"/>
</dbReference>
<dbReference type="AlphaFoldDB" id="A0A7G7WYQ2"/>
<dbReference type="PROSITE" id="PS51864">
    <property type="entry name" value="ASTACIN"/>
    <property type="match status" value="1"/>
</dbReference>
<dbReference type="EC" id="3.4.24.-" evidence="11"/>
<evidence type="ECO:0000256" key="12">
    <source>
        <dbReference type="SAM" id="MobiDB-lite"/>
    </source>
</evidence>
<evidence type="ECO:0000313" key="15">
    <source>
        <dbReference type="EMBL" id="QNH72391.1"/>
    </source>
</evidence>
<dbReference type="Gene3D" id="2.20.100.10">
    <property type="entry name" value="Thrombospondin type-1 (TSP1) repeat"/>
    <property type="match status" value="1"/>
</dbReference>
<dbReference type="InterPro" id="IPR024079">
    <property type="entry name" value="MetalloPept_cat_dom_sf"/>
</dbReference>
<feature type="binding site" evidence="10">
    <location>
        <position position="187"/>
    </location>
    <ligand>
        <name>Zn(2+)</name>
        <dbReference type="ChEBI" id="CHEBI:29105"/>
        <note>catalytic</note>
    </ligand>
</feature>
<dbReference type="SUPFAM" id="SSF49899">
    <property type="entry name" value="Concanavalin A-like lectins/glucanases"/>
    <property type="match status" value="1"/>
</dbReference>
<keyword evidence="7" id="KW-0865">Zymogen</keyword>
<keyword evidence="1 10" id="KW-0645">Protease</keyword>
<dbReference type="SMART" id="SM00235">
    <property type="entry name" value="ZnMc"/>
    <property type="match status" value="1"/>
</dbReference>
<feature type="chain" id="PRO_5029032565" description="Metalloendopeptidase" evidence="11">
    <location>
        <begin position="19"/>
        <end position="679"/>
    </location>
</feature>
<dbReference type="InterPro" id="IPR001506">
    <property type="entry name" value="Peptidase_M12A"/>
</dbReference>
<dbReference type="InterPro" id="IPR006026">
    <property type="entry name" value="Peptidase_Metallo"/>
</dbReference>
<evidence type="ECO:0000256" key="2">
    <source>
        <dbReference type="ARBA" id="ARBA00022723"/>
    </source>
</evidence>
<keyword evidence="5 10" id="KW-0862">Zinc</keyword>
<dbReference type="InterPro" id="IPR034035">
    <property type="entry name" value="Astacin-like_dom"/>
</dbReference>
<evidence type="ECO:0000259" key="14">
    <source>
        <dbReference type="PROSITE" id="PS51864"/>
    </source>
</evidence>
<feature type="domain" description="MAM" evidence="13">
    <location>
        <begin position="406"/>
        <end position="566"/>
    </location>
</feature>
<feature type="disulfide bond" evidence="10">
    <location>
        <begin position="153"/>
        <end position="175"/>
    </location>
</feature>
<keyword evidence="2 10" id="KW-0479">Metal-binding</keyword>
<keyword evidence="4 10" id="KW-0378">Hydrolase</keyword>
<dbReference type="PRINTS" id="PR00480">
    <property type="entry name" value="ASTACIN"/>
</dbReference>
<dbReference type="GO" id="GO:0008270">
    <property type="term" value="F:zinc ion binding"/>
    <property type="evidence" value="ECO:0007669"/>
    <property type="project" value="UniProtKB-UniRule"/>
</dbReference>
<evidence type="ECO:0000256" key="11">
    <source>
        <dbReference type="RuleBase" id="RU361183"/>
    </source>
</evidence>
<dbReference type="PANTHER" id="PTHR10127:SF780">
    <property type="entry name" value="METALLOENDOPEPTIDASE"/>
    <property type="match status" value="1"/>
</dbReference>
<dbReference type="FunFam" id="2.20.100.10:FF:000001">
    <property type="entry name" value="semaphorin-5A isoform X1"/>
    <property type="match status" value="1"/>
</dbReference>
<sequence length="679" mass="75829">MRLVICAVFLLFLFLCDATPIDRTKGFQINKRDELEAKENIMDHITKANSEVQDKFEADINLSGDESDVDLRNEGDVDGPLAPSAQRRRRSAERDKKNMWIGRIVPYVIDSSLTSATATIEEAIAEFHTHSCLVFQPRTDETNYVNFIAKDGCWSSIGRQYWSSEGQEVSLGSGCNNKGIIMHEMMHAVGFWHEQSRPDRNLYVEVLWENIMTGNEYNFNKYSHGKIDNLEVPYDMDSVMHYGTKSFSKNDLPTLRSIIDSTRPLGQRDGFTENDIQKLNALYDCATTGSDGWSSWSGYSPCSTACQKYRQRYCLSTDLNLCPGADSYGVETQTEQCPDDECYARIDGHWGRWSSWGDCSESCGLGNQTRTRLCDDPVPANNGSACTGSSSMDQDCVLVRCGLGPDDCEFDEQGLGLWSQASSDDLDWSRRSGATPSGNTGPSEDHTTGIGYYLYLESSSPAKTGNKARIQSGWFPAVDNRCLQFAYHMFGASMGTLSVKSTDYVSFTETTLWTMSGDQQNEWHIAKVDISSPNQYFISFEAERGTSFTGDLALDDVYFKEYACDSIPPTTEGPTAMQLPIISLGCWKNESPRIFSHLLQNLRSDMDWNNAGSSTQNIINTCYNYAVTKGTQIFGIEFYGECWAPGNVTEQVDYQKYGAGEACWNGVGASNKVNVYQMT</sequence>
<evidence type="ECO:0000256" key="5">
    <source>
        <dbReference type="ARBA" id="ARBA00022833"/>
    </source>
</evidence>
<dbReference type="InterPro" id="IPR036383">
    <property type="entry name" value="TSP1_rpt_sf"/>
</dbReference>
<dbReference type="PROSITE" id="PS50060">
    <property type="entry name" value="MAM_2"/>
    <property type="match status" value="1"/>
</dbReference>
<keyword evidence="6 10" id="KW-0482">Metalloprotease</keyword>
<evidence type="ECO:0000256" key="1">
    <source>
        <dbReference type="ARBA" id="ARBA00022670"/>
    </source>
</evidence>
<evidence type="ECO:0000256" key="6">
    <source>
        <dbReference type="ARBA" id="ARBA00023049"/>
    </source>
</evidence>
<feature type="region of interest" description="Disordered" evidence="12">
    <location>
        <begin position="66"/>
        <end position="93"/>
    </location>
</feature>
<dbReference type="Gene3D" id="2.60.120.200">
    <property type="match status" value="1"/>
</dbReference>
<dbReference type="SUPFAM" id="SSF82895">
    <property type="entry name" value="TSP-1 type 1 repeat"/>
    <property type="match status" value="2"/>
</dbReference>
<dbReference type="InterPro" id="IPR000998">
    <property type="entry name" value="MAM_dom"/>
</dbReference>
<dbReference type="GO" id="GO:0004222">
    <property type="term" value="F:metalloendopeptidase activity"/>
    <property type="evidence" value="ECO:0007669"/>
    <property type="project" value="UniProtKB-UniRule"/>
</dbReference>
<dbReference type="Pfam" id="PF00090">
    <property type="entry name" value="TSP_1"/>
    <property type="match status" value="2"/>
</dbReference>
<protein>
    <recommendedName>
        <fullName evidence="11">Metalloendopeptidase</fullName>
        <ecNumber evidence="11">3.4.24.-</ecNumber>
    </recommendedName>
</protein>
<reference evidence="15" key="1">
    <citation type="journal article" date="2020" name="Mar. Drugs">
        <title>Transcriptomic Analysis of Four Cerianthid (Cnidaria, Ceriantharia) Venoms.</title>
        <authorList>
            <person name="Klompen A.M.L."/>
            <person name="Macrander J."/>
            <person name="Reitzel A.M."/>
            <person name="Stampar S.N."/>
        </authorList>
    </citation>
    <scope>NUCLEOTIDE SEQUENCE</scope>
</reference>
<evidence type="ECO:0000256" key="9">
    <source>
        <dbReference type="ARBA" id="ARBA00023180"/>
    </source>
</evidence>
<dbReference type="Pfam" id="PF00629">
    <property type="entry name" value="MAM"/>
    <property type="match status" value="1"/>
</dbReference>
<dbReference type="InterPro" id="IPR000884">
    <property type="entry name" value="TSP1_rpt"/>
</dbReference>
<name>A0A7G7WYQ2_9CNID</name>
<dbReference type="GO" id="GO:0006508">
    <property type="term" value="P:proteolysis"/>
    <property type="evidence" value="ECO:0007669"/>
    <property type="project" value="UniProtKB-KW"/>
</dbReference>
<dbReference type="Gene3D" id="3.40.390.10">
    <property type="entry name" value="Collagenase (Catalytic Domain)"/>
    <property type="match status" value="1"/>
</dbReference>
<accession>A0A7G7WYQ2</accession>
<dbReference type="InterPro" id="IPR013320">
    <property type="entry name" value="ConA-like_dom_sf"/>
</dbReference>
<feature type="region of interest" description="Disordered" evidence="12">
    <location>
        <begin position="425"/>
        <end position="445"/>
    </location>
</feature>
<evidence type="ECO:0000256" key="3">
    <source>
        <dbReference type="ARBA" id="ARBA00022729"/>
    </source>
</evidence>
<evidence type="ECO:0000256" key="4">
    <source>
        <dbReference type="ARBA" id="ARBA00022801"/>
    </source>
</evidence>
<evidence type="ECO:0000256" key="7">
    <source>
        <dbReference type="ARBA" id="ARBA00023145"/>
    </source>
</evidence>
<feature type="active site" evidence="10">
    <location>
        <position position="184"/>
    </location>
</feature>
<organism evidence="15">
    <name type="scientific">Pachycerianthus borealis</name>
    <dbReference type="NCBI Taxonomy" id="2736680"/>
    <lineage>
        <taxon>Eukaryota</taxon>
        <taxon>Metazoa</taxon>
        <taxon>Cnidaria</taxon>
        <taxon>Anthozoa</taxon>
        <taxon>Ceriantharia</taxon>
        <taxon>Spirularia</taxon>
        <taxon>Cerianthidae</taxon>
        <taxon>Pachycerianthus</taxon>
    </lineage>
</organism>
<dbReference type="PROSITE" id="PS50092">
    <property type="entry name" value="TSP1"/>
    <property type="match status" value="2"/>
</dbReference>
<dbReference type="SUPFAM" id="SSF55486">
    <property type="entry name" value="Metalloproteases ('zincins'), catalytic domain"/>
    <property type="match status" value="1"/>
</dbReference>
<comment type="cofactor">
    <cofactor evidence="10 11">
        <name>Zn(2+)</name>
        <dbReference type="ChEBI" id="CHEBI:29105"/>
    </cofactor>
    <text evidence="10 11">Binds 1 zinc ion per subunit.</text>
</comment>
<evidence type="ECO:0000256" key="10">
    <source>
        <dbReference type="PROSITE-ProRule" id="PRU01211"/>
    </source>
</evidence>